<dbReference type="EMBL" id="JAZDUA010000096">
    <property type="protein sequence ID" value="KAK7868342.1"/>
    <property type="molecule type" value="Genomic_DNA"/>
</dbReference>
<dbReference type="GO" id="GO:0005739">
    <property type="term" value="C:mitochondrion"/>
    <property type="evidence" value="ECO:0007669"/>
    <property type="project" value="UniProtKB-SubCell"/>
</dbReference>
<dbReference type="FunFam" id="3.30.830.10:FF:000039">
    <property type="entry name" value="Ubiquinol-cytochrome c reductase core subunit 2"/>
    <property type="match status" value="1"/>
</dbReference>
<feature type="domain" description="Peptidase M16 C-terminal" evidence="5">
    <location>
        <begin position="194"/>
        <end position="370"/>
    </location>
</feature>
<evidence type="ECO:0000259" key="4">
    <source>
        <dbReference type="Pfam" id="PF00675"/>
    </source>
</evidence>
<comment type="subcellular location">
    <subcellularLocation>
        <location evidence="1">Mitochondrion</location>
    </subcellularLocation>
</comment>
<proteinExistence type="predicted"/>
<comment type="caution">
    <text evidence="6">The sequence shown here is derived from an EMBL/GenBank/DDBJ whole genome shotgun (WGS) entry which is preliminary data.</text>
</comment>
<evidence type="ECO:0000313" key="6">
    <source>
        <dbReference type="EMBL" id="KAK7868342.1"/>
    </source>
</evidence>
<protein>
    <recommendedName>
        <fullName evidence="8">Cytochrome b-c1 complex subunit 2, mitochondrial</fullName>
    </recommendedName>
</protein>
<dbReference type="PANTHER" id="PTHR11851:SF226">
    <property type="entry name" value="CYTOCHROME B-C1 COMPLEX SUBUNIT 2, MITOCHONDRIAL"/>
    <property type="match status" value="1"/>
</dbReference>
<reference evidence="6 7" key="1">
    <citation type="submission" date="2024-03" db="EMBL/GenBank/DDBJ databases">
        <title>The genome assembly and annotation of the cricket Gryllus longicercus Weissman &amp; Gray.</title>
        <authorList>
            <person name="Szrajer S."/>
            <person name="Gray D."/>
            <person name="Ylla G."/>
        </authorList>
    </citation>
    <scope>NUCLEOTIDE SEQUENCE [LARGE SCALE GENOMIC DNA]</scope>
    <source>
        <strain evidence="6">DAG 2021-001</strain>
        <tissue evidence="6">Whole body minus gut</tissue>
    </source>
</reference>
<keyword evidence="7" id="KW-1185">Reference proteome</keyword>
<dbReference type="AlphaFoldDB" id="A0AAN9VUS1"/>
<evidence type="ECO:0000313" key="7">
    <source>
        <dbReference type="Proteomes" id="UP001378592"/>
    </source>
</evidence>
<gene>
    <name evidence="6" type="ORF">R5R35_013642</name>
</gene>
<dbReference type="Pfam" id="PF00675">
    <property type="entry name" value="Peptidase_M16"/>
    <property type="match status" value="1"/>
</dbReference>
<keyword evidence="3" id="KW-0496">Mitochondrion</keyword>
<evidence type="ECO:0008006" key="8">
    <source>
        <dbReference type="Google" id="ProtNLM"/>
    </source>
</evidence>
<dbReference type="PANTHER" id="PTHR11851">
    <property type="entry name" value="METALLOPROTEASE"/>
    <property type="match status" value="1"/>
</dbReference>
<dbReference type="Gene3D" id="3.30.830.10">
    <property type="entry name" value="Metalloenzyme, LuxS/M16 peptidase-like"/>
    <property type="match status" value="2"/>
</dbReference>
<dbReference type="InterPro" id="IPR007863">
    <property type="entry name" value="Peptidase_M16_C"/>
</dbReference>
<dbReference type="InterPro" id="IPR011249">
    <property type="entry name" value="Metalloenz_LuxS/M16"/>
</dbReference>
<dbReference type="FunFam" id="3.30.830.10:FF:000021">
    <property type="entry name" value="Cytochrome b-c1 complex subunit 2"/>
    <property type="match status" value="1"/>
</dbReference>
<accession>A0AAN9VUS1</accession>
<dbReference type="SUPFAM" id="SSF63411">
    <property type="entry name" value="LuxS/MPP-like metallohydrolase"/>
    <property type="match status" value="2"/>
</dbReference>
<organism evidence="6 7">
    <name type="scientific">Gryllus longicercus</name>
    <dbReference type="NCBI Taxonomy" id="2509291"/>
    <lineage>
        <taxon>Eukaryota</taxon>
        <taxon>Metazoa</taxon>
        <taxon>Ecdysozoa</taxon>
        <taxon>Arthropoda</taxon>
        <taxon>Hexapoda</taxon>
        <taxon>Insecta</taxon>
        <taxon>Pterygota</taxon>
        <taxon>Neoptera</taxon>
        <taxon>Polyneoptera</taxon>
        <taxon>Orthoptera</taxon>
        <taxon>Ensifera</taxon>
        <taxon>Gryllidea</taxon>
        <taxon>Grylloidea</taxon>
        <taxon>Gryllidae</taxon>
        <taxon>Gryllinae</taxon>
        <taxon>Gryllus</taxon>
    </lineage>
</organism>
<evidence type="ECO:0000256" key="3">
    <source>
        <dbReference type="ARBA" id="ARBA00023128"/>
    </source>
</evidence>
<sequence>MASNTIKNPLLRTVANRSFSAQACAKPVPSANAEVKTTVLPNKLIVASVENNSPISRVSILFRAGSRYETHDNYGTSHVLRIAAGLGTKCYSQIGITRQIQQVGANISVTSDRELISYTLETTRNELENTFDILSNVAMQQAFKPWEISDNLSRIKYDLAALPPVIRSVDLLHKAAFRTALGNSIFCPKHSIGKISSETLQHFVRSHYLANRGAVVGVGVDHDRLLAYAQNLCIEDGESCDQSSTYKGGEIRVDTASSSANVAVAVEGASLKSTQEALAFAVLQYAVGVGPSVKWGSQNNTPLGKAVANAAKDDPCAVSALNASYSDSGLFGFVVSGAPNVAGQAVKAAVKQLRSGNVSEEDIRRGKAQLKASVLMAVESGAELVNEIGAQAVLLGNVTSGSNLACVIDQLKSSDVNAAAKKIASGKLSLAAVGNLTCVPYLDELK</sequence>
<dbReference type="GO" id="GO:0046872">
    <property type="term" value="F:metal ion binding"/>
    <property type="evidence" value="ECO:0007669"/>
    <property type="project" value="InterPro"/>
</dbReference>
<evidence type="ECO:0000259" key="5">
    <source>
        <dbReference type="Pfam" id="PF05193"/>
    </source>
</evidence>
<name>A0AAN9VUS1_9ORTH</name>
<dbReference type="InterPro" id="IPR050361">
    <property type="entry name" value="MPP/UQCRC_Complex"/>
</dbReference>
<dbReference type="GO" id="GO:0016020">
    <property type="term" value="C:membrane"/>
    <property type="evidence" value="ECO:0007669"/>
    <property type="project" value="UniProtKB-ARBA"/>
</dbReference>
<dbReference type="Proteomes" id="UP001378592">
    <property type="component" value="Unassembled WGS sequence"/>
</dbReference>
<feature type="domain" description="Peptidase M16 N-terminal" evidence="4">
    <location>
        <begin position="46"/>
        <end position="189"/>
    </location>
</feature>
<dbReference type="InterPro" id="IPR011765">
    <property type="entry name" value="Pept_M16_N"/>
</dbReference>
<evidence type="ECO:0000256" key="2">
    <source>
        <dbReference type="ARBA" id="ARBA00022946"/>
    </source>
</evidence>
<keyword evidence="2" id="KW-0809">Transit peptide</keyword>
<dbReference type="Pfam" id="PF05193">
    <property type="entry name" value="Peptidase_M16_C"/>
    <property type="match status" value="1"/>
</dbReference>
<evidence type="ECO:0000256" key="1">
    <source>
        <dbReference type="ARBA" id="ARBA00004173"/>
    </source>
</evidence>